<sequence>MATLLHIDASLFPGGASASRAVTSTFADAWRAAHPEGTVIHRDLAADPLPHLDALTVSASYAAPEDHSPEQAAVHAARLALVEEAENADAILIGAPMYNFGLASSLKAWIDHIILAGRTLGEGTQSLAGKPMVIVASRGGSYEPGTPREGMEFVKNYLGAVFSAHLGVTPEFITIELTLADTVPAMAELKPLAAASRAAALADAEAKATELAERLSGDPVSV</sequence>
<dbReference type="PANTHER" id="PTHR43741">
    <property type="entry name" value="FMN-DEPENDENT NADH-AZOREDUCTASE 1"/>
    <property type="match status" value="1"/>
</dbReference>
<feature type="domain" description="Flavodoxin-like fold" evidence="7">
    <location>
        <begin position="3"/>
        <end position="170"/>
    </location>
</feature>
<dbReference type="PANTHER" id="PTHR43741:SF4">
    <property type="entry name" value="FMN-DEPENDENT NADH:QUINONE OXIDOREDUCTASE"/>
    <property type="match status" value="1"/>
</dbReference>
<comment type="function">
    <text evidence="6">Also exhibits azoreductase activity. Catalyzes the reductive cleavage of the azo bond in aromatic azo compounds to the corresponding amines.</text>
</comment>
<comment type="catalytic activity">
    <reaction evidence="5">
        <text>N,N-dimethyl-1,4-phenylenediamine + anthranilate + 2 NAD(+) = 2-(4-dimethylaminophenyl)diazenylbenzoate + 2 NADH + 2 H(+)</text>
        <dbReference type="Rhea" id="RHEA:55872"/>
        <dbReference type="ChEBI" id="CHEBI:15378"/>
        <dbReference type="ChEBI" id="CHEBI:15783"/>
        <dbReference type="ChEBI" id="CHEBI:16567"/>
        <dbReference type="ChEBI" id="CHEBI:57540"/>
        <dbReference type="ChEBI" id="CHEBI:57945"/>
        <dbReference type="ChEBI" id="CHEBI:71579"/>
        <dbReference type="EC" id="1.7.1.17"/>
    </reaction>
    <physiologicalReaction direction="right-to-left" evidence="5">
        <dbReference type="Rhea" id="RHEA:55874"/>
    </physiologicalReaction>
</comment>
<evidence type="ECO:0000256" key="6">
    <source>
        <dbReference type="HAMAP-Rule" id="MF_01216"/>
    </source>
</evidence>
<dbReference type="RefSeq" id="WP_212014622.1">
    <property type="nucleotide sequence ID" value="NZ_JAAFYZ010000119.1"/>
</dbReference>
<dbReference type="InterPro" id="IPR029039">
    <property type="entry name" value="Flavoprotein-like_sf"/>
</dbReference>
<protein>
    <recommendedName>
        <fullName evidence="6">FMN dependent NADH:quinone oxidoreductase</fullName>
        <ecNumber evidence="6">1.6.5.-</ecNumber>
    </recommendedName>
    <alternativeName>
        <fullName evidence="6">Azo-dye reductase</fullName>
    </alternativeName>
    <alternativeName>
        <fullName evidence="6">FMN-dependent NADH-azo compound oxidoreductase</fullName>
    </alternativeName>
    <alternativeName>
        <fullName evidence="6">FMN-dependent NADH-azoreductase</fullName>
        <ecNumber evidence="6">1.7.1.17</ecNumber>
    </alternativeName>
</protein>
<dbReference type="EMBL" id="JAAFYZ010000119">
    <property type="protein sequence ID" value="MBS2550895.1"/>
    <property type="molecule type" value="Genomic_DNA"/>
</dbReference>
<feature type="binding site" evidence="6">
    <location>
        <begin position="137"/>
        <end position="140"/>
    </location>
    <ligand>
        <name>FMN</name>
        <dbReference type="ChEBI" id="CHEBI:58210"/>
    </ligand>
</feature>
<evidence type="ECO:0000256" key="3">
    <source>
        <dbReference type="ARBA" id="ARBA00023002"/>
    </source>
</evidence>
<keyword evidence="4 6" id="KW-0520">NAD</keyword>
<comment type="cofactor">
    <cofactor evidence="6">
        <name>FMN</name>
        <dbReference type="ChEBI" id="CHEBI:58210"/>
    </cofactor>
    <text evidence="6">Binds 1 FMN per subunit.</text>
</comment>
<dbReference type="Pfam" id="PF02525">
    <property type="entry name" value="Flavodoxin_2"/>
    <property type="match status" value="1"/>
</dbReference>
<keyword evidence="3 6" id="KW-0560">Oxidoreductase</keyword>
<feature type="binding site" evidence="6">
    <location>
        <position position="10"/>
    </location>
    <ligand>
        <name>FMN</name>
        <dbReference type="ChEBI" id="CHEBI:58210"/>
    </ligand>
</feature>
<evidence type="ECO:0000256" key="4">
    <source>
        <dbReference type="ARBA" id="ARBA00023027"/>
    </source>
</evidence>
<comment type="caution">
    <text evidence="8">The sequence shown here is derived from an EMBL/GenBank/DDBJ whole genome shotgun (WGS) entry which is preliminary data.</text>
</comment>
<dbReference type="HAMAP" id="MF_01216">
    <property type="entry name" value="Azoreductase_type1"/>
    <property type="match status" value="1"/>
</dbReference>
<dbReference type="EC" id="1.6.5.-" evidence="6"/>
<keyword evidence="2 6" id="KW-0288">FMN</keyword>
<evidence type="ECO:0000256" key="5">
    <source>
        <dbReference type="ARBA" id="ARBA00048542"/>
    </source>
</evidence>
<evidence type="ECO:0000313" key="9">
    <source>
        <dbReference type="Proteomes" id="UP000730482"/>
    </source>
</evidence>
<comment type="catalytic activity">
    <reaction evidence="6">
        <text>2 a quinone + NADH + H(+) = 2 a 1,4-benzosemiquinone + NAD(+)</text>
        <dbReference type="Rhea" id="RHEA:65952"/>
        <dbReference type="ChEBI" id="CHEBI:15378"/>
        <dbReference type="ChEBI" id="CHEBI:57540"/>
        <dbReference type="ChEBI" id="CHEBI:57945"/>
        <dbReference type="ChEBI" id="CHEBI:132124"/>
        <dbReference type="ChEBI" id="CHEBI:134225"/>
    </reaction>
</comment>
<feature type="binding site" evidence="6">
    <location>
        <begin position="17"/>
        <end position="19"/>
    </location>
    <ligand>
        <name>FMN</name>
        <dbReference type="ChEBI" id="CHEBI:58210"/>
    </ligand>
</feature>
<evidence type="ECO:0000256" key="2">
    <source>
        <dbReference type="ARBA" id="ARBA00022643"/>
    </source>
</evidence>
<name>A0ABS5KXW1_9ACTN</name>
<feature type="binding site" evidence="6">
    <location>
        <begin position="97"/>
        <end position="100"/>
    </location>
    <ligand>
        <name>FMN</name>
        <dbReference type="ChEBI" id="CHEBI:58210"/>
    </ligand>
</feature>
<proteinExistence type="inferred from homology"/>
<dbReference type="EC" id="1.7.1.17" evidence="6"/>
<comment type="subunit">
    <text evidence="6">Homodimer.</text>
</comment>
<keyword evidence="9" id="KW-1185">Reference proteome</keyword>
<evidence type="ECO:0000313" key="8">
    <source>
        <dbReference type="EMBL" id="MBS2550895.1"/>
    </source>
</evidence>
<accession>A0ABS5KXW1</accession>
<dbReference type="InterPro" id="IPR050104">
    <property type="entry name" value="FMN-dep_NADH:Q_OxRdtase_AzoR1"/>
</dbReference>
<evidence type="ECO:0000256" key="1">
    <source>
        <dbReference type="ARBA" id="ARBA00022630"/>
    </source>
</evidence>
<reference evidence="8 9" key="1">
    <citation type="submission" date="2020-02" db="EMBL/GenBank/DDBJ databases">
        <title>Acidophilic actinobacteria isolated from forest soil.</title>
        <authorList>
            <person name="Golinska P."/>
        </authorList>
    </citation>
    <scope>NUCLEOTIDE SEQUENCE [LARGE SCALE GENOMIC DNA]</scope>
    <source>
        <strain evidence="8 9">NL8</strain>
    </source>
</reference>
<comment type="similarity">
    <text evidence="6">Belongs to the azoreductase type 1 family.</text>
</comment>
<dbReference type="InterPro" id="IPR023048">
    <property type="entry name" value="NADH:quinone_OxRdtase_FMN_depd"/>
</dbReference>
<gene>
    <name evidence="6" type="primary">azoR</name>
    <name evidence="8" type="ORF">KGQ19_28885</name>
</gene>
<organism evidence="8 9">
    <name type="scientific">Catenulispora pinistramenti</name>
    <dbReference type="NCBI Taxonomy" id="2705254"/>
    <lineage>
        <taxon>Bacteria</taxon>
        <taxon>Bacillati</taxon>
        <taxon>Actinomycetota</taxon>
        <taxon>Actinomycetes</taxon>
        <taxon>Catenulisporales</taxon>
        <taxon>Catenulisporaceae</taxon>
        <taxon>Catenulispora</taxon>
    </lineage>
</organism>
<dbReference type="SUPFAM" id="SSF52218">
    <property type="entry name" value="Flavoproteins"/>
    <property type="match status" value="1"/>
</dbReference>
<comment type="function">
    <text evidence="6">Quinone reductase that provides resistance to thiol-specific stress caused by electrophilic quinones.</text>
</comment>
<dbReference type="Proteomes" id="UP000730482">
    <property type="component" value="Unassembled WGS sequence"/>
</dbReference>
<dbReference type="InterPro" id="IPR003680">
    <property type="entry name" value="Flavodoxin_fold"/>
</dbReference>
<keyword evidence="1 6" id="KW-0285">Flavoprotein</keyword>
<dbReference type="Gene3D" id="3.40.50.360">
    <property type="match status" value="1"/>
</dbReference>
<evidence type="ECO:0000259" key="7">
    <source>
        <dbReference type="Pfam" id="PF02525"/>
    </source>
</evidence>